<dbReference type="GO" id="GO:0005576">
    <property type="term" value="C:extracellular region"/>
    <property type="evidence" value="ECO:0007669"/>
    <property type="project" value="TreeGrafter"/>
</dbReference>
<name>A0A848KAQ4_9NOCA</name>
<evidence type="ECO:0000259" key="3">
    <source>
        <dbReference type="Pfam" id="PF11887"/>
    </source>
</evidence>
<reference evidence="4 5" key="2">
    <citation type="submission" date="2020-06" db="EMBL/GenBank/DDBJ databases">
        <title>Antribacter stalactiti gen. nov., sp. nov., a new member of the family Nacardiaceae isolated from a cave.</title>
        <authorList>
            <person name="Kim I.S."/>
        </authorList>
    </citation>
    <scope>NUCLEOTIDE SEQUENCE [LARGE SCALE GENOMIC DNA]</scope>
    <source>
        <strain evidence="4 5">YC2-7</strain>
    </source>
</reference>
<reference evidence="4 5" key="1">
    <citation type="submission" date="2019-05" db="EMBL/GenBank/DDBJ databases">
        <authorList>
            <person name="Lee S.D."/>
        </authorList>
    </citation>
    <scope>NUCLEOTIDE SEQUENCE [LARGE SCALE GENOMIC DNA]</scope>
    <source>
        <strain evidence="4 5">YC2-7</strain>
    </source>
</reference>
<sequence>MSGRSSGRSAPHYTFDGVLFILSLVLVAAFVALQFRGKLTPSVDVDLLAQRSGLNLEPGTRVKLLDVQVGRIAKVEEVDGFAKIALDLFPDQVGSIPANVDATIDSTTVFGAKYVNLHLPKDPSNKSISAGDTIDARHVTPELNSLFERLTTVLKAISPEDLNATLTAVSDAFRGRGEQVGNTLVNADAYLNALRPSLDNLQRDVRATADVTNIYADAAPSLLGSIQSLTTTGSTIVEKSGDLDRFLLAAIDFGNSGSQVLTDNEKVIADLMRNLVPTTELLDEYSPVFPCFFQGLDEARAGVEKAVGGTVPGFNISGTLLAGDMPYRYPRDVPVVAASGGPRCGRLPSLDMADGPAPYLVTNTGVNPFAPTGRPAQLNVLDFMLYGVPGGLR</sequence>
<dbReference type="InterPro" id="IPR005693">
    <property type="entry name" value="Mce"/>
</dbReference>
<dbReference type="NCBIfam" id="TIGR00996">
    <property type="entry name" value="Mtu_fam_mce"/>
    <property type="match status" value="1"/>
</dbReference>
<dbReference type="InterPro" id="IPR024516">
    <property type="entry name" value="Mce_C"/>
</dbReference>
<dbReference type="RefSeq" id="WP_169584463.1">
    <property type="nucleotide sequence ID" value="NZ_VCQU01000001.1"/>
</dbReference>
<dbReference type="PANTHER" id="PTHR33371">
    <property type="entry name" value="INTERMEMBRANE PHOSPHOLIPID TRANSPORT SYSTEM BINDING PROTEIN MLAD-RELATED"/>
    <property type="match status" value="1"/>
</dbReference>
<dbReference type="EMBL" id="VCQU01000001">
    <property type="protein sequence ID" value="NMN93772.1"/>
    <property type="molecule type" value="Genomic_DNA"/>
</dbReference>
<feature type="domain" description="Mce/MlaD" evidence="2">
    <location>
        <begin position="45"/>
        <end position="117"/>
    </location>
</feature>
<evidence type="ECO:0000313" key="5">
    <source>
        <dbReference type="Proteomes" id="UP000535543"/>
    </source>
</evidence>
<keyword evidence="5" id="KW-1185">Reference proteome</keyword>
<dbReference type="AlphaFoldDB" id="A0A848KAQ4"/>
<gene>
    <name evidence="4" type="ORF">FGL95_01800</name>
</gene>
<evidence type="ECO:0000256" key="1">
    <source>
        <dbReference type="SAM" id="Phobius"/>
    </source>
</evidence>
<evidence type="ECO:0000313" key="4">
    <source>
        <dbReference type="EMBL" id="NMN93772.1"/>
    </source>
</evidence>
<protein>
    <submittedName>
        <fullName evidence="4">MCE family protein</fullName>
    </submittedName>
</protein>
<comment type="caution">
    <text evidence="4">The sequence shown here is derived from an EMBL/GenBank/DDBJ whole genome shotgun (WGS) entry which is preliminary data.</text>
</comment>
<dbReference type="Pfam" id="PF11887">
    <property type="entry name" value="Mce4_CUP1"/>
    <property type="match status" value="1"/>
</dbReference>
<accession>A0A848KAQ4</accession>
<dbReference type="Pfam" id="PF02470">
    <property type="entry name" value="MlaD"/>
    <property type="match status" value="1"/>
</dbReference>
<dbReference type="Proteomes" id="UP000535543">
    <property type="component" value="Unassembled WGS sequence"/>
</dbReference>
<dbReference type="InterPro" id="IPR003399">
    <property type="entry name" value="Mce/MlaD"/>
</dbReference>
<proteinExistence type="predicted"/>
<keyword evidence="1" id="KW-0812">Transmembrane</keyword>
<dbReference type="GO" id="GO:0051701">
    <property type="term" value="P:biological process involved in interaction with host"/>
    <property type="evidence" value="ECO:0007669"/>
    <property type="project" value="TreeGrafter"/>
</dbReference>
<feature type="transmembrane region" description="Helical" evidence="1">
    <location>
        <begin position="12"/>
        <end position="33"/>
    </location>
</feature>
<dbReference type="PANTHER" id="PTHR33371:SF19">
    <property type="entry name" value="MCE-FAMILY PROTEIN MCE4A"/>
    <property type="match status" value="1"/>
</dbReference>
<keyword evidence="1" id="KW-1133">Transmembrane helix</keyword>
<organism evidence="4 5">
    <name type="scientific">Antrihabitans stalactiti</name>
    <dbReference type="NCBI Taxonomy" id="2584121"/>
    <lineage>
        <taxon>Bacteria</taxon>
        <taxon>Bacillati</taxon>
        <taxon>Actinomycetota</taxon>
        <taxon>Actinomycetes</taxon>
        <taxon>Mycobacteriales</taxon>
        <taxon>Nocardiaceae</taxon>
        <taxon>Antrihabitans</taxon>
    </lineage>
</organism>
<evidence type="ECO:0000259" key="2">
    <source>
        <dbReference type="Pfam" id="PF02470"/>
    </source>
</evidence>
<feature type="domain" description="Mammalian cell entry C-terminal" evidence="3">
    <location>
        <begin position="125"/>
        <end position="342"/>
    </location>
</feature>
<keyword evidence="1" id="KW-0472">Membrane</keyword>
<dbReference type="InterPro" id="IPR052336">
    <property type="entry name" value="MlaD_Phospholipid_Transporter"/>
</dbReference>